<keyword evidence="7 13" id="KW-0812">Transmembrane</keyword>
<keyword evidence="9" id="KW-0406">Ion transport</keyword>
<dbReference type="InterPro" id="IPR051224">
    <property type="entry name" value="NiCoT_RcnA"/>
</dbReference>
<dbReference type="RefSeq" id="WP_275633980.1">
    <property type="nucleotide sequence ID" value="NZ_JARGYD010000007.1"/>
</dbReference>
<evidence type="ECO:0000256" key="11">
    <source>
        <dbReference type="ARBA" id="ARBA00023136"/>
    </source>
</evidence>
<keyword evidence="6" id="KW-0533">Nickel</keyword>
<sequence>MRLALVIGVCGLIVLALLMVPDLSGLAHWAVEQQRAFQNEMAGAVRGLRAGNPGATAALLTAAGAYGFVHAAGPGHGKYLIGGVGVGSRVSMARLLVIAVLSSLAQAAWAILLVYGGFALLEVSAQSVTTLAEDYLAPASYLVIGLIGVVLVWRGLRGLARQRTSGHDHGHDHDHDGACCGHAHGPTPDEVAALGSVRETLALVGSIAVRPCTGAIFLLVIAWQMDIRAAGAAAVIVMGLGTATLTGLVAVSSIAARGMGQASASRFGAAARIGPALQILAGGFVIWMSVLFLGGGVW</sequence>
<protein>
    <recommendedName>
        <fullName evidence="13">Nickel/cobalt efflux system</fullName>
    </recommendedName>
</protein>
<keyword evidence="5" id="KW-1003">Cell membrane</keyword>
<feature type="transmembrane region" description="Helical" evidence="13">
    <location>
        <begin position="135"/>
        <end position="153"/>
    </location>
</feature>
<feature type="transmembrane region" description="Helical" evidence="13">
    <location>
        <begin position="229"/>
        <end position="255"/>
    </location>
</feature>
<keyword evidence="10" id="KW-0921">Nickel transport</keyword>
<gene>
    <name evidence="14" type="ORF">ACFOGP_06585</name>
</gene>
<comment type="subcellular location">
    <subcellularLocation>
        <location evidence="2 13">Cell membrane</location>
        <topology evidence="2 13">Multi-pass membrane protein</topology>
    </subcellularLocation>
</comment>
<evidence type="ECO:0000313" key="15">
    <source>
        <dbReference type="Proteomes" id="UP001595632"/>
    </source>
</evidence>
<comment type="caution">
    <text evidence="14">The sequence shown here is derived from an EMBL/GenBank/DDBJ whole genome shotgun (WGS) entry which is preliminary data.</text>
</comment>
<evidence type="ECO:0000256" key="13">
    <source>
        <dbReference type="RuleBase" id="RU362101"/>
    </source>
</evidence>
<evidence type="ECO:0000256" key="7">
    <source>
        <dbReference type="ARBA" id="ARBA00022692"/>
    </source>
</evidence>
<comment type="similarity">
    <text evidence="13">Belongs to the NiCoT transporter (TC 2.A.52) family.</text>
</comment>
<feature type="transmembrane region" description="Helical" evidence="13">
    <location>
        <begin position="93"/>
        <end position="115"/>
    </location>
</feature>
<feature type="transmembrane region" description="Helical" evidence="13">
    <location>
        <begin position="276"/>
        <end position="297"/>
    </location>
</feature>
<evidence type="ECO:0000256" key="2">
    <source>
        <dbReference type="ARBA" id="ARBA00004651"/>
    </source>
</evidence>
<keyword evidence="11 13" id="KW-0472">Membrane</keyword>
<evidence type="ECO:0000256" key="3">
    <source>
        <dbReference type="ARBA" id="ARBA00022426"/>
    </source>
</evidence>
<proteinExistence type="inferred from homology"/>
<keyword evidence="4 13" id="KW-0813">Transport</keyword>
<evidence type="ECO:0000256" key="5">
    <source>
        <dbReference type="ARBA" id="ARBA00022475"/>
    </source>
</evidence>
<dbReference type="PANTHER" id="PTHR40659:SF1">
    <property type="entry name" value="NICKEL_COBALT EFFLUX SYSTEM RCNA"/>
    <property type="match status" value="1"/>
</dbReference>
<dbReference type="Proteomes" id="UP001595632">
    <property type="component" value="Unassembled WGS sequence"/>
</dbReference>
<evidence type="ECO:0000256" key="8">
    <source>
        <dbReference type="ARBA" id="ARBA00022989"/>
    </source>
</evidence>
<keyword evidence="12" id="KW-0170">Cobalt</keyword>
<evidence type="ECO:0000256" key="10">
    <source>
        <dbReference type="ARBA" id="ARBA00023112"/>
    </source>
</evidence>
<evidence type="ECO:0000256" key="4">
    <source>
        <dbReference type="ARBA" id="ARBA00022448"/>
    </source>
</evidence>
<evidence type="ECO:0000313" key="14">
    <source>
        <dbReference type="EMBL" id="MFC3142367.1"/>
    </source>
</evidence>
<keyword evidence="15" id="KW-1185">Reference proteome</keyword>
<evidence type="ECO:0000256" key="9">
    <source>
        <dbReference type="ARBA" id="ARBA00023065"/>
    </source>
</evidence>
<evidence type="ECO:0000256" key="6">
    <source>
        <dbReference type="ARBA" id="ARBA00022596"/>
    </source>
</evidence>
<name>A0ABV7GLA7_9RHOB</name>
<dbReference type="Pfam" id="PF03824">
    <property type="entry name" value="NicO"/>
    <property type="match status" value="1"/>
</dbReference>
<accession>A0ABV7GLA7</accession>
<keyword evidence="3" id="KW-0171">Cobalt transport</keyword>
<feature type="transmembrane region" description="Helical" evidence="13">
    <location>
        <begin position="201"/>
        <end position="223"/>
    </location>
</feature>
<evidence type="ECO:0000256" key="12">
    <source>
        <dbReference type="ARBA" id="ARBA00023285"/>
    </source>
</evidence>
<reference evidence="15" key="1">
    <citation type="journal article" date="2019" name="Int. J. Syst. Evol. Microbiol.">
        <title>The Global Catalogue of Microorganisms (GCM) 10K type strain sequencing project: providing services to taxonomists for standard genome sequencing and annotation.</title>
        <authorList>
            <consortium name="The Broad Institute Genomics Platform"/>
            <consortium name="The Broad Institute Genome Sequencing Center for Infectious Disease"/>
            <person name="Wu L."/>
            <person name="Ma J."/>
        </authorList>
    </citation>
    <scope>NUCLEOTIDE SEQUENCE [LARGE SCALE GENOMIC DNA]</scope>
    <source>
        <strain evidence="15">KCTC 52366</strain>
    </source>
</reference>
<dbReference type="InterPro" id="IPR011541">
    <property type="entry name" value="Ni/Co_transpt_high_affinity"/>
</dbReference>
<dbReference type="PANTHER" id="PTHR40659">
    <property type="entry name" value="NICKEL/COBALT EFFLUX SYSTEM RCNA"/>
    <property type="match status" value="1"/>
</dbReference>
<keyword evidence="8 13" id="KW-1133">Transmembrane helix</keyword>
<organism evidence="14 15">
    <name type="scientific">Psychromarinibacter halotolerans</name>
    <dbReference type="NCBI Taxonomy" id="1775175"/>
    <lineage>
        <taxon>Bacteria</taxon>
        <taxon>Pseudomonadati</taxon>
        <taxon>Pseudomonadota</taxon>
        <taxon>Alphaproteobacteria</taxon>
        <taxon>Rhodobacterales</taxon>
        <taxon>Paracoccaceae</taxon>
        <taxon>Psychromarinibacter</taxon>
    </lineage>
</organism>
<evidence type="ECO:0000256" key="1">
    <source>
        <dbReference type="ARBA" id="ARBA00002510"/>
    </source>
</evidence>
<comment type="function">
    <text evidence="1">Efflux system for nickel and cobalt.</text>
</comment>
<dbReference type="EMBL" id="JBHRTB010000010">
    <property type="protein sequence ID" value="MFC3142367.1"/>
    <property type="molecule type" value="Genomic_DNA"/>
</dbReference>